<reference evidence="2" key="1">
    <citation type="submission" date="2019-08" db="EMBL/GenBank/DDBJ databases">
        <title>The genome of the North American firefly Photinus pyralis.</title>
        <authorList>
            <consortium name="Photinus pyralis genome working group"/>
            <person name="Fallon T.R."/>
            <person name="Sander Lower S.E."/>
            <person name="Weng J.-K."/>
        </authorList>
    </citation>
    <scope>NUCLEOTIDE SEQUENCE</scope>
    <source>
        <strain evidence="2">TRF0915ILg1</strain>
        <tissue evidence="2">Whole body</tissue>
    </source>
</reference>
<keyword evidence="3" id="KW-1185">Reference proteome</keyword>
<protein>
    <submittedName>
        <fullName evidence="2">Uncharacterized protein</fullName>
    </submittedName>
</protein>
<feature type="compositionally biased region" description="Acidic residues" evidence="1">
    <location>
        <begin position="18"/>
        <end position="27"/>
    </location>
</feature>
<feature type="region of interest" description="Disordered" evidence="1">
    <location>
        <begin position="1"/>
        <end position="31"/>
    </location>
</feature>
<feature type="compositionally biased region" description="Polar residues" evidence="1">
    <location>
        <begin position="211"/>
        <end position="228"/>
    </location>
</feature>
<dbReference type="EMBL" id="VTPC01090964">
    <property type="protein sequence ID" value="KAF2880492.1"/>
    <property type="molecule type" value="Genomic_DNA"/>
</dbReference>
<accession>A0A8K0CA05</accession>
<dbReference type="AlphaFoldDB" id="A0A8K0CA05"/>
<sequence length="470" mass="52957">MLLPADTVTEAVSSNDENLAEAAEESSDNPWIQAKISSVTTSESWQEYNRKKTLEKEKKKLQRNTEKIEKRKVNGKAKKDGEENLTTMVLLRSQENNQPIDTRYLEKEEERMERTPNNADAYFHNQDMERRRNSASTVQVNCVPNNDFPSDNVLKRSGRATYVEGIANTQDVKLKIVKWLNTKAANLLRISTTFIGASPEESSGRGKLDNINWSEGTSESNNSNIKSSANDQKVDVGLILQLQSKLADTKMVKVRLQKRLDEIESSPKSEKAENAAKDAIQIAQLELANSKLKTKLFKLTDSIEDGIKLFYPLNFAVQLTFSWVTAFNKEEVTLFFKHLEDIMERHQFTATKIYNSDETGSSTVQDPGTIITEKEQKRVGKLLRMMRFLLLNKAYCDTATIQKVVSGFKACEIMHIDSTDFGEKDFFASDYLLGTKNDTVTVMNNSTANLMNQDQATPTSEANNLPGTSA</sequence>
<dbReference type="Proteomes" id="UP000801492">
    <property type="component" value="Unassembled WGS sequence"/>
</dbReference>
<name>A0A8K0CA05_IGNLU</name>
<organism evidence="2 3">
    <name type="scientific">Ignelater luminosus</name>
    <name type="common">Cucubano</name>
    <name type="synonym">Pyrophorus luminosus</name>
    <dbReference type="NCBI Taxonomy" id="2038154"/>
    <lineage>
        <taxon>Eukaryota</taxon>
        <taxon>Metazoa</taxon>
        <taxon>Ecdysozoa</taxon>
        <taxon>Arthropoda</taxon>
        <taxon>Hexapoda</taxon>
        <taxon>Insecta</taxon>
        <taxon>Pterygota</taxon>
        <taxon>Neoptera</taxon>
        <taxon>Endopterygota</taxon>
        <taxon>Coleoptera</taxon>
        <taxon>Polyphaga</taxon>
        <taxon>Elateriformia</taxon>
        <taxon>Elateroidea</taxon>
        <taxon>Elateridae</taxon>
        <taxon>Agrypninae</taxon>
        <taxon>Pyrophorini</taxon>
        <taxon>Ignelater</taxon>
    </lineage>
</organism>
<evidence type="ECO:0000313" key="3">
    <source>
        <dbReference type="Proteomes" id="UP000801492"/>
    </source>
</evidence>
<feature type="region of interest" description="Disordered" evidence="1">
    <location>
        <begin position="450"/>
        <end position="470"/>
    </location>
</feature>
<gene>
    <name evidence="2" type="ORF">ILUMI_25679</name>
</gene>
<proteinExistence type="predicted"/>
<evidence type="ECO:0000256" key="1">
    <source>
        <dbReference type="SAM" id="MobiDB-lite"/>
    </source>
</evidence>
<evidence type="ECO:0000313" key="2">
    <source>
        <dbReference type="EMBL" id="KAF2880492.1"/>
    </source>
</evidence>
<feature type="region of interest" description="Disordered" evidence="1">
    <location>
        <begin position="199"/>
        <end position="228"/>
    </location>
</feature>
<comment type="caution">
    <text evidence="2">The sequence shown here is derived from an EMBL/GenBank/DDBJ whole genome shotgun (WGS) entry which is preliminary data.</text>
</comment>